<protein>
    <submittedName>
        <fullName evidence="1">Uncharacterized protein</fullName>
    </submittedName>
</protein>
<comment type="caution">
    <text evidence="1">The sequence shown here is derived from an EMBL/GenBank/DDBJ whole genome shotgun (WGS) entry which is preliminary data.</text>
</comment>
<keyword evidence="2" id="KW-1185">Reference proteome</keyword>
<reference evidence="1" key="1">
    <citation type="submission" date="2022-03" db="EMBL/GenBank/DDBJ databases">
        <title>A functionally conserved STORR gene fusion in Papaver species that diverged 16.8 million years ago.</title>
        <authorList>
            <person name="Catania T."/>
        </authorList>
    </citation>
    <scope>NUCLEOTIDE SEQUENCE</scope>
    <source>
        <strain evidence="1">S-191538</strain>
    </source>
</reference>
<gene>
    <name evidence="1" type="ORF">MKW94_017786</name>
</gene>
<organism evidence="1 2">
    <name type="scientific">Papaver nudicaule</name>
    <name type="common">Iceland poppy</name>
    <dbReference type="NCBI Taxonomy" id="74823"/>
    <lineage>
        <taxon>Eukaryota</taxon>
        <taxon>Viridiplantae</taxon>
        <taxon>Streptophyta</taxon>
        <taxon>Embryophyta</taxon>
        <taxon>Tracheophyta</taxon>
        <taxon>Spermatophyta</taxon>
        <taxon>Magnoliopsida</taxon>
        <taxon>Ranunculales</taxon>
        <taxon>Papaveraceae</taxon>
        <taxon>Papaveroideae</taxon>
        <taxon>Papaver</taxon>
    </lineage>
</organism>
<evidence type="ECO:0000313" key="2">
    <source>
        <dbReference type="Proteomes" id="UP001177140"/>
    </source>
</evidence>
<dbReference type="Gene3D" id="1.10.510.10">
    <property type="entry name" value="Transferase(Phosphotransferase) domain 1"/>
    <property type="match status" value="1"/>
</dbReference>
<dbReference type="EMBL" id="JAJJMA010234613">
    <property type="protein sequence ID" value="MCL7042373.1"/>
    <property type="molecule type" value="Genomic_DNA"/>
</dbReference>
<sequence length="136" mass="15395">MGGEVSTNGDVYSYGIMLLEMFTGRRPTDDMFEDGLNLHSFATTSLVNNRVLQIVDPTLLVHLQEEVIINNEIEAKLCKALTGVLKLGVSCSNDSPTERLEMVQVVKELQSVKKTYLLDLDMDLRKKTKYRREAKK</sequence>
<dbReference type="InterPro" id="IPR011009">
    <property type="entry name" value="Kinase-like_dom_sf"/>
</dbReference>
<dbReference type="SUPFAM" id="SSF56112">
    <property type="entry name" value="Protein kinase-like (PK-like)"/>
    <property type="match status" value="1"/>
</dbReference>
<evidence type="ECO:0000313" key="1">
    <source>
        <dbReference type="EMBL" id="MCL7042373.1"/>
    </source>
</evidence>
<dbReference type="PANTHER" id="PTHR48055">
    <property type="entry name" value="LEUCINE-RICH REPEAT RECEPTOR PROTEIN KINASE EMS1"/>
    <property type="match status" value="1"/>
</dbReference>
<accession>A0AA42AVI2</accession>
<dbReference type="GO" id="GO:0016020">
    <property type="term" value="C:membrane"/>
    <property type="evidence" value="ECO:0007669"/>
    <property type="project" value="TreeGrafter"/>
</dbReference>
<dbReference type="PANTHER" id="PTHR48055:SF55">
    <property type="entry name" value="PROTEIN KINASE DOMAIN-CONTAINING PROTEIN"/>
    <property type="match status" value="1"/>
</dbReference>
<dbReference type="AlphaFoldDB" id="A0AA42AVI2"/>
<feature type="non-terminal residue" evidence="1">
    <location>
        <position position="1"/>
    </location>
</feature>
<dbReference type="Proteomes" id="UP001177140">
    <property type="component" value="Unassembled WGS sequence"/>
</dbReference>
<proteinExistence type="predicted"/>
<dbReference type="InterPro" id="IPR051564">
    <property type="entry name" value="LRR_receptor-like_kinase"/>
</dbReference>
<name>A0AA42AVI2_PAPNU</name>